<reference evidence="1" key="1">
    <citation type="submission" date="2020-09" db="EMBL/GenBank/DDBJ databases">
        <title>Genome-Enabled Discovery of Anthraquinone Biosynthesis in Senna tora.</title>
        <authorList>
            <person name="Kang S.-H."/>
            <person name="Pandey R.P."/>
            <person name="Lee C.-M."/>
            <person name="Sim J.-S."/>
            <person name="Jeong J.-T."/>
            <person name="Choi B.-S."/>
            <person name="Jung M."/>
            <person name="Ginzburg D."/>
            <person name="Zhao K."/>
            <person name="Won S.Y."/>
            <person name="Oh T.-J."/>
            <person name="Yu Y."/>
            <person name="Kim N.-H."/>
            <person name="Lee O.R."/>
            <person name="Lee T.-H."/>
            <person name="Bashyal P."/>
            <person name="Kim T.-S."/>
            <person name="Lee W.-H."/>
            <person name="Kawkins C."/>
            <person name="Kim C.-K."/>
            <person name="Kim J.S."/>
            <person name="Ahn B.O."/>
            <person name="Rhee S.Y."/>
            <person name="Sohng J.K."/>
        </authorList>
    </citation>
    <scope>NUCLEOTIDE SEQUENCE</scope>
    <source>
        <tissue evidence="1">Leaf</tissue>
    </source>
</reference>
<dbReference type="EMBL" id="JAAIUW010000010">
    <property type="protein sequence ID" value="KAF7811824.1"/>
    <property type="molecule type" value="Genomic_DNA"/>
</dbReference>
<evidence type="ECO:0000313" key="1">
    <source>
        <dbReference type="EMBL" id="KAF7811824.1"/>
    </source>
</evidence>
<name>A0A834SXC5_9FABA</name>
<dbReference type="AlphaFoldDB" id="A0A834SXC5"/>
<organism evidence="1 2">
    <name type="scientific">Senna tora</name>
    <dbReference type="NCBI Taxonomy" id="362788"/>
    <lineage>
        <taxon>Eukaryota</taxon>
        <taxon>Viridiplantae</taxon>
        <taxon>Streptophyta</taxon>
        <taxon>Embryophyta</taxon>
        <taxon>Tracheophyta</taxon>
        <taxon>Spermatophyta</taxon>
        <taxon>Magnoliopsida</taxon>
        <taxon>eudicotyledons</taxon>
        <taxon>Gunneridae</taxon>
        <taxon>Pentapetalae</taxon>
        <taxon>rosids</taxon>
        <taxon>fabids</taxon>
        <taxon>Fabales</taxon>
        <taxon>Fabaceae</taxon>
        <taxon>Caesalpinioideae</taxon>
        <taxon>Cassia clade</taxon>
        <taxon>Senna</taxon>
    </lineage>
</organism>
<protein>
    <submittedName>
        <fullName evidence="1">Uncharacterized protein</fullName>
    </submittedName>
</protein>
<accession>A0A834SXC5</accession>
<sequence length="45" mass="5306">MNCDEEIKHYVNPQGQLDYKKLMPILPNEIINKIRLTNPLEVIRA</sequence>
<evidence type="ECO:0000313" key="2">
    <source>
        <dbReference type="Proteomes" id="UP000634136"/>
    </source>
</evidence>
<comment type="caution">
    <text evidence="1">The sequence shown here is derived from an EMBL/GenBank/DDBJ whole genome shotgun (WGS) entry which is preliminary data.</text>
</comment>
<dbReference type="Proteomes" id="UP000634136">
    <property type="component" value="Unassembled WGS sequence"/>
</dbReference>
<keyword evidence="2" id="KW-1185">Reference proteome</keyword>
<proteinExistence type="predicted"/>
<gene>
    <name evidence="1" type="ORF">G2W53_032800</name>
</gene>